<dbReference type="AlphaFoldDB" id="A0A9Q0R0G5"/>
<reference evidence="1" key="1">
    <citation type="journal article" date="2023" name="Plant J.">
        <title>The genome of the king protea, Protea cynaroides.</title>
        <authorList>
            <person name="Chang J."/>
            <person name="Duong T.A."/>
            <person name="Schoeman C."/>
            <person name="Ma X."/>
            <person name="Roodt D."/>
            <person name="Barker N."/>
            <person name="Li Z."/>
            <person name="Van de Peer Y."/>
            <person name="Mizrachi E."/>
        </authorList>
    </citation>
    <scope>NUCLEOTIDE SEQUENCE</scope>
    <source>
        <tissue evidence="1">Young leaves</tissue>
    </source>
</reference>
<evidence type="ECO:0000313" key="2">
    <source>
        <dbReference type="Proteomes" id="UP001141806"/>
    </source>
</evidence>
<evidence type="ECO:0000313" key="1">
    <source>
        <dbReference type="EMBL" id="KAJ4978479.1"/>
    </source>
</evidence>
<proteinExistence type="predicted"/>
<protein>
    <submittedName>
        <fullName evidence="1">Uncharacterized protein</fullName>
    </submittedName>
</protein>
<dbReference type="Proteomes" id="UP001141806">
    <property type="component" value="Unassembled WGS sequence"/>
</dbReference>
<dbReference type="EMBL" id="JAMYWD010000002">
    <property type="protein sequence ID" value="KAJ4978479.1"/>
    <property type="molecule type" value="Genomic_DNA"/>
</dbReference>
<comment type="caution">
    <text evidence="1">The sequence shown here is derived from an EMBL/GenBank/DDBJ whole genome shotgun (WGS) entry which is preliminary data.</text>
</comment>
<sequence>MSSGDSESWVLGRVTSMSSDGYRPLAPGAGVIGGDKGYGRGSGVPINLNALRMNEMKDRDSLFYLYRFSITNVLDGFSGDTARNTRVPETAALSVSGFAAPSLQSNMLLGDVWPLSHVQIPIQSESVSVMADVVHPVGVVEGGRNTPLTGGSTVMKLSG</sequence>
<organism evidence="1 2">
    <name type="scientific">Protea cynaroides</name>
    <dbReference type="NCBI Taxonomy" id="273540"/>
    <lineage>
        <taxon>Eukaryota</taxon>
        <taxon>Viridiplantae</taxon>
        <taxon>Streptophyta</taxon>
        <taxon>Embryophyta</taxon>
        <taxon>Tracheophyta</taxon>
        <taxon>Spermatophyta</taxon>
        <taxon>Magnoliopsida</taxon>
        <taxon>Proteales</taxon>
        <taxon>Proteaceae</taxon>
        <taxon>Protea</taxon>
    </lineage>
</organism>
<name>A0A9Q0R0G5_9MAGN</name>
<keyword evidence="2" id="KW-1185">Reference proteome</keyword>
<gene>
    <name evidence="1" type="ORF">NE237_009259</name>
</gene>
<accession>A0A9Q0R0G5</accession>